<evidence type="ECO:0000313" key="8">
    <source>
        <dbReference type="Proteomes" id="UP001187343"/>
    </source>
</evidence>
<feature type="signal peptide" evidence="5">
    <location>
        <begin position="1"/>
        <end position="23"/>
    </location>
</feature>
<dbReference type="GO" id="GO:0005576">
    <property type="term" value="C:extracellular region"/>
    <property type="evidence" value="ECO:0007669"/>
    <property type="project" value="UniProtKB-SubCell"/>
</dbReference>
<proteinExistence type="predicted"/>
<protein>
    <recommendedName>
        <fullName evidence="6">Zona pellucida sperm-binding protein 1/4 Ig-like domain-containing protein</fullName>
    </recommendedName>
</protein>
<comment type="caution">
    <text evidence="7">The sequence shown here is derived from an EMBL/GenBank/DDBJ whole genome shotgun (WGS) entry which is preliminary data.</text>
</comment>
<evidence type="ECO:0000256" key="3">
    <source>
        <dbReference type="ARBA" id="ARBA00022729"/>
    </source>
</evidence>
<feature type="region of interest" description="Disordered" evidence="4">
    <location>
        <begin position="312"/>
        <end position="345"/>
    </location>
</feature>
<evidence type="ECO:0000256" key="4">
    <source>
        <dbReference type="SAM" id="MobiDB-lite"/>
    </source>
</evidence>
<evidence type="ECO:0000259" key="6">
    <source>
        <dbReference type="Pfam" id="PF22821"/>
    </source>
</evidence>
<sequence length="496" mass="53671">MPWAEGILLFTMAVTMLSSFLRADPEAFSEIGATSGVVSETAIHFGKLLIGGQGTVSDGETKTSDLMSTESDEYESNEEARFRLAKAKLRSLGPSVHCSNDSMTLRIPGPRTPHFLVDRGEESPVPLSMMPASCGFSLKRARRDVSLVAPYQGCHVRQQGGSYILPLLIMGAPVQMSCLMSPRLPAVSCFPSGMIISLGVRADVKIKVDGSWQPLLLTYSKCSFTLDTTGGSLVVTAPFTGSCWEVKDTERHLPLMYGDREVTLSCPLTPPTPAPGTTAPAAAPTLPLPAGVYDQHMFYPFPIGRPWWPYPPGPPATPPPPTVPTTTTTTTSTTTTTTPPPLQDPVPHPMFPHMHPMFNPYYFYPNAAPAAPVAQAAPAVPAAPVAPAVPAAPLQPYPWYQMFPPYVYGFQSPAETTTAATTTPPTTTTAAQSEQHAEYPMFPMFYGQQPIKSYPPPAVNYPFMPQYPQHPVFGPRSPKSAAPLSSIYRSRRHHQL</sequence>
<name>A0AA88PHP1_9TELE</name>
<dbReference type="AlphaFoldDB" id="A0AA88PHP1"/>
<keyword evidence="2" id="KW-0964">Secreted</keyword>
<keyword evidence="3 5" id="KW-0732">Signal</keyword>
<dbReference type="InterPro" id="IPR054554">
    <property type="entry name" value="ZP1/4_Ig-like"/>
</dbReference>
<evidence type="ECO:0000256" key="1">
    <source>
        <dbReference type="ARBA" id="ARBA00004613"/>
    </source>
</evidence>
<feature type="compositionally biased region" description="Pro residues" evidence="4">
    <location>
        <begin position="312"/>
        <end position="323"/>
    </location>
</feature>
<keyword evidence="8" id="KW-1185">Reference proteome</keyword>
<organism evidence="7 8">
    <name type="scientific">Cirrhinus molitorella</name>
    <name type="common">mud carp</name>
    <dbReference type="NCBI Taxonomy" id="172907"/>
    <lineage>
        <taxon>Eukaryota</taxon>
        <taxon>Metazoa</taxon>
        <taxon>Chordata</taxon>
        <taxon>Craniata</taxon>
        <taxon>Vertebrata</taxon>
        <taxon>Euteleostomi</taxon>
        <taxon>Actinopterygii</taxon>
        <taxon>Neopterygii</taxon>
        <taxon>Teleostei</taxon>
        <taxon>Ostariophysi</taxon>
        <taxon>Cypriniformes</taxon>
        <taxon>Cyprinidae</taxon>
        <taxon>Labeoninae</taxon>
        <taxon>Labeonini</taxon>
        <taxon>Cirrhinus</taxon>
    </lineage>
</organism>
<dbReference type="Pfam" id="PF22821">
    <property type="entry name" value="ZP1_ZP4_Ig-like"/>
    <property type="match status" value="1"/>
</dbReference>
<feature type="domain" description="Zona pellucida sperm-binding protein 1/4 Ig-like" evidence="6">
    <location>
        <begin position="98"/>
        <end position="172"/>
    </location>
</feature>
<evidence type="ECO:0000313" key="7">
    <source>
        <dbReference type="EMBL" id="KAK2874351.1"/>
    </source>
</evidence>
<dbReference type="EMBL" id="JAUYZG010000021">
    <property type="protein sequence ID" value="KAK2874351.1"/>
    <property type="molecule type" value="Genomic_DNA"/>
</dbReference>
<feature type="compositionally biased region" description="Low complexity" evidence="4">
    <location>
        <begin position="324"/>
        <end position="337"/>
    </location>
</feature>
<reference evidence="7" key="1">
    <citation type="submission" date="2023-08" db="EMBL/GenBank/DDBJ databases">
        <title>Chromosome-level Genome Assembly of mud carp (Cirrhinus molitorella).</title>
        <authorList>
            <person name="Liu H."/>
        </authorList>
    </citation>
    <scope>NUCLEOTIDE SEQUENCE</scope>
    <source>
        <strain evidence="7">Prfri</strain>
        <tissue evidence="7">Muscle</tissue>
    </source>
</reference>
<feature type="chain" id="PRO_5041684011" description="Zona pellucida sperm-binding protein 1/4 Ig-like domain-containing protein" evidence="5">
    <location>
        <begin position="24"/>
        <end position="496"/>
    </location>
</feature>
<comment type="subcellular location">
    <subcellularLocation>
        <location evidence="1">Secreted</location>
    </subcellularLocation>
</comment>
<evidence type="ECO:0000256" key="5">
    <source>
        <dbReference type="SAM" id="SignalP"/>
    </source>
</evidence>
<gene>
    <name evidence="7" type="ORF">Q8A67_021504</name>
</gene>
<feature type="region of interest" description="Disordered" evidence="4">
    <location>
        <begin position="472"/>
        <end position="496"/>
    </location>
</feature>
<dbReference type="Proteomes" id="UP001187343">
    <property type="component" value="Unassembled WGS sequence"/>
</dbReference>
<accession>A0AA88PHP1</accession>
<evidence type="ECO:0000256" key="2">
    <source>
        <dbReference type="ARBA" id="ARBA00022525"/>
    </source>
</evidence>